<sequence>MSGQQKTFDNPQTKPSLYSLQPDALKSANNTKRRELAKDTKFKTLQRFQDEFPQDFAATQAGTIGNPPRPPGGANPRPLVQYDASQPWINVVPCDPLEAAHAMKLNGEGKVAVLNPTDPMNPNGWAFGQDSIEASFCHRSLLSLALKEEWYKPRFHPDKMASTTRIRVFSLQAGVDNVLPHNEHFPVDFLSVSVPVKPELTSVQIDGKTVQRYTQDSTATIMRQKLEKVLKWASSSKATLVLCPFGCEEKFGHPARAVSELIRDTLLGNGNHPPQIDWRSFGLRKVIIAVRDVGKKGHYDPSESLWKTFAEMFKNCPGVGVDFSNEWYLQQICTPR</sequence>
<accession>A0AAN8E8H9</accession>
<evidence type="ECO:0000313" key="2">
    <source>
        <dbReference type="EMBL" id="KAK5948819.1"/>
    </source>
</evidence>
<evidence type="ECO:0008006" key="4">
    <source>
        <dbReference type="Google" id="ProtNLM"/>
    </source>
</evidence>
<feature type="region of interest" description="Disordered" evidence="1">
    <location>
        <begin position="1"/>
        <end position="41"/>
    </location>
</feature>
<organism evidence="2 3">
    <name type="scientific">Knufia fluminis</name>
    <dbReference type="NCBI Taxonomy" id="191047"/>
    <lineage>
        <taxon>Eukaryota</taxon>
        <taxon>Fungi</taxon>
        <taxon>Dikarya</taxon>
        <taxon>Ascomycota</taxon>
        <taxon>Pezizomycotina</taxon>
        <taxon>Eurotiomycetes</taxon>
        <taxon>Chaetothyriomycetidae</taxon>
        <taxon>Chaetothyriales</taxon>
        <taxon>Trichomeriaceae</taxon>
        <taxon>Knufia</taxon>
    </lineage>
</organism>
<protein>
    <recommendedName>
        <fullName evidence="4">Microbial-type PARG catalytic domain-containing protein</fullName>
    </recommendedName>
</protein>
<dbReference type="PANTHER" id="PTHR35596:SF1">
    <property type="entry name" value="MICROBIAL-TYPE PARG CATALYTIC DOMAIN-CONTAINING PROTEIN"/>
    <property type="match status" value="1"/>
</dbReference>
<dbReference type="EMBL" id="JAKLMC020000042">
    <property type="protein sequence ID" value="KAK5948819.1"/>
    <property type="molecule type" value="Genomic_DNA"/>
</dbReference>
<evidence type="ECO:0000256" key="1">
    <source>
        <dbReference type="SAM" id="MobiDB-lite"/>
    </source>
</evidence>
<keyword evidence="3" id="KW-1185">Reference proteome</keyword>
<feature type="compositionally biased region" description="Basic and acidic residues" evidence="1">
    <location>
        <begin position="32"/>
        <end position="41"/>
    </location>
</feature>
<dbReference type="PANTHER" id="PTHR35596">
    <property type="entry name" value="DUF2263 DOMAIN-CONTAINING PROTEIN"/>
    <property type="match status" value="1"/>
</dbReference>
<feature type="compositionally biased region" description="Polar residues" evidence="1">
    <location>
        <begin position="1"/>
        <end position="19"/>
    </location>
</feature>
<comment type="caution">
    <text evidence="2">The sequence shown here is derived from an EMBL/GenBank/DDBJ whole genome shotgun (WGS) entry which is preliminary data.</text>
</comment>
<feature type="region of interest" description="Disordered" evidence="1">
    <location>
        <begin position="59"/>
        <end position="79"/>
    </location>
</feature>
<gene>
    <name evidence="2" type="ORF">OHC33_010070</name>
</gene>
<dbReference type="Proteomes" id="UP001316803">
    <property type="component" value="Unassembled WGS sequence"/>
</dbReference>
<reference evidence="2 3" key="1">
    <citation type="submission" date="2022-12" db="EMBL/GenBank/DDBJ databases">
        <title>Genomic features and morphological characterization of a novel Knufia sp. strain isolated from spacecraft assembly facility.</title>
        <authorList>
            <person name="Teixeira M."/>
            <person name="Chander A.M."/>
            <person name="Stajich J.E."/>
            <person name="Venkateswaran K."/>
        </authorList>
    </citation>
    <scope>NUCLEOTIDE SEQUENCE [LARGE SCALE GENOMIC DNA]</scope>
    <source>
        <strain evidence="2 3">FJI-L2-BK-P2</strain>
    </source>
</reference>
<dbReference type="Gene3D" id="3.40.220.10">
    <property type="entry name" value="Leucine Aminopeptidase, subunit E, domain 1"/>
    <property type="match status" value="1"/>
</dbReference>
<dbReference type="InterPro" id="IPR043472">
    <property type="entry name" value="Macro_dom-like"/>
</dbReference>
<dbReference type="AlphaFoldDB" id="A0AAN8E8H9"/>
<proteinExistence type="predicted"/>
<evidence type="ECO:0000313" key="3">
    <source>
        <dbReference type="Proteomes" id="UP001316803"/>
    </source>
</evidence>
<name>A0AAN8E8H9_9EURO</name>